<accession>A0A2P6Q1K5</accession>
<sequence length="122" mass="13611">MVNELNLDTLLRYAVTNVIGFPPSPSNFTFSKFEHGQSNPTYLMQVGSGALVKCYVLRKKPPGKLLQSAQVVEREFQLHVLQALGNHTVVSVLKVFCLCTDPSVIGTAFYIMDFLELMAHFC</sequence>
<dbReference type="Gramene" id="PRQ28047">
    <property type="protein sequence ID" value="PRQ28047"/>
    <property type="gene ID" value="RchiOBHm_Chr6g0311831"/>
</dbReference>
<dbReference type="InterPro" id="IPR002575">
    <property type="entry name" value="Aminoglycoside_PTrfase"/>
</dbReference>
<proteinExistence type="predicted"/>
<keyword evidence="3" id="KW-1185">Reference proteome</keyword>
<dbReference type="InterPro" id="IPR052898">
    <property type="entry name" value="ACAD10-like"/>
</dbReference>
<reference evidence="2 3" key="1">
    <citation type="journal article" date="2018" name="Nat. Genet.">
        <title>The Rosa genome provides new insights in the design of modern roses.</title>
        <authorList>
            <person name="Bendahmane M."/>
        </authorList>
    </citation>
    <scope>NUCLEOTIDE SEQUENCE [LARGE SCALE GENOMIC DNA]</scope>
    <source>
        <strain evidence="3">cv. Old Blush</strain>
    </source>
</reference>
<name>A0A2P6Q1K5_ROSCH</name>
<dbReference type="STRING" id="74649.A0A2P6Q1K5"/>
<dbReference type="PANTHER" id="PTHR47829:SF3">
    <property type="entry name" value="AMINOGLYCOSIDE PHOSPHOTRANSFERASE DOMAIN-CONTAINING PROTEIN"/>
    <property type="match status" value="1"/>
</dbReference>
<gene>
    <name evidence="2" type="ORF">RchiOBHm_Chr6g0311831</name>
</gene>
<organism evidence="2 3">
    <name type="scientific">Rosa chinensis</name>
    <name type="common">China rose</name>
    <dbReference type="NCBI Taxonomy" id="74649"/>
    <lineage>
        <taxon>Eukaryota</taxon>
        <taxon>Viridiplantae</taxon>
        <taxon>Streptophyta</taxon>
        <taxon>Embryophyta</taxon>
        <taxon>Tracheophyta</taxon>
        <taxon>Spermatophyta</taxon>
        <taxon>Magnoliopsida</taxon>
        <taxon>eudicotyledons</taxon>
        <taxon>Gunneridae</taxon>
        <taxon>Pentapetalae</taxon>
        <taxon>rosids</taxon>
        <taxon>fabids</taxon>
        <taxon>Rosales</taxon>
        <taxon>Rosaceae</taxon>
        <taxon>Rosoideae</taxon>
        <taxon>Rosoideae incertae sedis</taxon>
        <taxon>Rosa</taxon>
    </lineage>
</organism>
<evidence type="ECO:0000259" key="1">
    <source>
        <dbReference type="Pfam" id="PF01636"/>
    </source>
</evidence>
<dbReference type="InterPro" id="IPR011009">
    <property type="entry name" value="Kinase-like_dom_sf"/>
</dbReference>
<dbReference type="Pfam" id="PF01636">
    <property type="entry name" value="APH"/>
    <property type="match status" value="1"/>
</dbReference>
<protein>
    <recommendedName>
        <fullName evidence="1">Aminoglycoside phosphotransferase domain-containing protein</fullName>
    </recommendedName>
</protein>
<dbReference type="PANTHER" id="PTHR47829">
    <property type="entry name" value="HYDROLASE, PUTATIVE (AFU_ORTHOLOGUE AFUA_1G12880)-RELATED"/>
    <property type="match status" value="1"/>
</dbReference>
<evidence type="ECO:0000313" key="2">
    <source>
        <dbReference type="EMBL" id="PRQ28047.1"/>
    </source>
</evidence>
<dbReference type="Gene3D" id="3.30.200.20">
    <property type="entry name" value="Phosphorylase Kinase, domain 1"/>
    <property type="match status" value="1"/>
</dbReference>
<dbReference type="SUPFAM" id="SSF56112">
    <property type="entry name" value="Protein kinase-like (PK-like)"/>
    <property type="match status" value="1"/>
</dbReference>
<comment type="caution">
    <text evidence="2">The sequence shown here is derived from an EMBL/GenBank/DDBJ whole genome shotgun (WGS) entry which is preliminary data.</text>
</comment>
<feature type="domain" description="Aminoglycoside phosphotransferase" evidence="1">
    <location>
        <begin position="30"/>
        <end position="116"/>
    </location>
</feature>
<evidence type="ECO:0000313" key="3">
    <source>
        <dbReference type="Proteomes" id="UP000238479"/>
    </source>
</evidence>
<dbReference type="EMBL" id="PDCK01000044">
    <property type="protein sequence ID" value="PRQ28047.1"/>
    <property type="molecule type" value="Genomic_DNA"/>
</dbReference>
<dbReference type="AlphaFoldDB" id="A0A2P6Q1K5"/>
<dbReference type="Proteomes" id="UP000238479">
    <property type="component" value="Chromosome 6"/>
</dbReference>